<reference evidence="2 3" key="1">
    <citation type="submission" date="2024-06" db="EMBL/GenBank/DDBJ databases">
        <title>Chitinophaga defluvii sp. nov., isolated from municipal sewage.</title>
        <authorList>
            <person name="Zhang L."/>
        </authorList>
    </citation>
    <scope>NUCLEOTIDE SEQUENCE [LARGE SCALE GENOMIC DNA]</scope>
    <source>
        <strain evidence="2 3">H8</strain>
    </source>
</reference>
<dbReference type="Proteomes" id="UP001549749">
    <property type="component" value="Unassembled WGS sequence"/>
</dbReference>
<keyword evidence="1" id="KW-0812">Transmembrane</keyword>
<feature type="transmembrane region" description="Helical" evidence="1">
    <location>
        <begin position="21"/>
        <end position="38"/>
    </location>
</feature>
<feature type="transmembrane region" description="Helical" evidence="1">
    <location>
        <begin position="44"/>
        <end position="62"/>
    </location>
</feature>
<organism evidence="2 3">
    <name type="scientific">Chitinophaga defluvii</name>
    <dbReference type="NCBI Taxonomy" id="3163343"/>
    <lineage>
        <taxon>Bacteria</taxon>
        <taxon>Pseudomonadati</taxon>
        <taxon>Bacteroidota</taxon>
        <taxon>Chitinophagia</taxon>
        <taxon>Chitinophagales</taxon>
        <taxon>Chitinophagaceae</taxon>
        <taxon>Chitinophaga</taxon>
    </lineage>
</organism>
<proteinExistence type="predicted"/>
<dbReference type="EMBL" id="JBEXAC010000002">
    <property type="protein sequence ID" value="MET7000077.1"/>
    <property type="molecule type" value="Genomic_DNA"/>
</dbReference>
<keyword evidence="1" id="KW-1133">Transmembrane helix</keyword>
<name>A0ABV2TAL6_9BACT</name>
<keyword evidence="1" id="KW-0472">Membrane</keyword>
<evidence type="ECO:0000313" key="2">
    <source>
        <dbReference type="EMBL" id="MET7000077.1"/>
    </source>
</evidence>
<protein>
    <recommendedName>
        <fullName evidence="4">PH (Pleckstrin Homology) domain-containing protein</fullName>
    </recommendedName>
</protein>
<accession>A0ABV2TAL6</accession>
<sequence>MSLIKHTMPLVTERKLFLLQFLRWGAIVFFGLTIFSLFKWSGPTTGTFLIIGVVMSGMVNIIRNYEIIGRIKLTSDEIIVEITDGEFFFGLSDIKHLEILLRGISGEFYGPKAITIKQGMYNYIRFEYQGTKKEFMLLLQDADVPFLRTIFEAWRQKNIDFRLTNQTQQEFS</sequence>
<keyword evidence="3" id="KW-1185">Reference proteome</keyword>
<evidence type="ECO:0000256" key="1">
    <source>
        <dbReference type="SAM" id="Phobius"/>
    </source>
</evidence>
<gene>
    <name evidence="2" type="ORF">ABR189_21990</name>
</gene>
<comment type="caution">
    <text evidence="2">The sequence shown here is derived from an EMBL/GenBank/DDBJ whole genome shotgun (WGS) entry which is preliminary data.</text>
</comment>
<evidence type="ECO:0008006" key="4">
    <source>
        <dbReference type="Google" id="ProtNLM"/>
    </source>
</evidence>
<evidence type="ECO:0000313" key="3">
    <source>
        <dbReference type="Proteomes" id="UP001549749"/>
    </source>
</evidence>
<dbReference type="RefSeq" id="WP_354662637.1">
    <property type="nucleotide sequence ID" value="NZ_JBEXAC010000002.1"/>
</dbReference>